<dbReference type="AlphaFoldDB" id="A0A1Y1YZL8"/>
<name>A0A1Y1YZL8_9PLEO</name>
<comment type="caution">
    <text evidence="2">The sequence shown here is derived from an EMBL/GenBank/DDBJ whole genome shotgun (WGS) entry which is preliminary data.</text>
</comment>
<dbReference type="STRING" id="1231657.A0A1Y1YZL8"/>
<reference evidence="2 3" key="1">
    <citation type="submission" date="2016-07" db="EMBL/GenBank/DDBJ databases">
        <title>Pervasive Adenine N6-methylation of Active Genes in Fungi.</title>
        <authorList>
            <consortium name="DOE Joint Genome Institute"/>
            <person name="Mondo S.J."/>
            <person name="Dannebaum R.O."/>
            <person name="Kuo R.C."/>
            <person name="Labutti K."/>
            <person name="Haridas S."/>
            <person name="Kuo A."/>
            <person name="Salamov A."/>
            <person name="Ahrendt S.R."/>
            <person name="Lipzen A."/>
            <person name="Sullivan W."/>
            <person name="Andreopoulos W.B."/>
            <person name="Clum A."/>
            <person name="Lindquist E."/>
            <person name="Daum C."/>
            <person name="Ramamoorthy G.K."/>
            <person name="Gryganskyi A."/>
            <person name="Culley D."/>
            <person name="Magnuson J.K."/>
            <person name="James T.Y."/>
            <person name="O'Malley M.A."/>
            <person name="Stajich J.E."/>
            <person name="Spatafora J.W."/>
            <person name="Visel A."/>
            <person name="Grigoriev I.V."/>
        </authorList>
    </citation>
    <scope>NUCLEOTIDE SEQUENCE [LARGE SCALE GENOMIC DNA]</scope>
    <source>
        <strain evidence="2 3">CBS 115471</strain>
    </source>
</reference>
<dbReference type="Gene3D" id="3.40.50.10420">
    <property type="entry name" value="NagB/RpiA/CoA transferase-like"/>
    <property type="match status" value="1"/>
</dbReference>
<dbReference type="Pfam" id="PF01812">
    <property type="entry name" value="5-FTHF_cyc-lig"/>
    <property type="match status" value="1"/>
</dbReference>
<dbReference type="InterPro" id="IPR037171">
    <property type="entry name" value="NagB/RpiA_transferase-like"/>
</dbReference>
<dbReference type="EMBL" id="MCFA01000146">
    <property type="protein sequence ID" value="ORY03490.1"/>
    <property type="molecule type" value="Genomic_DNA"/>
</dbReference>
<sequence>MSSSPPNPREALRRLTRSNLLQHVVPDSRFGYDMSAFIPDFRGSSSAVRRLVELPCYKSASTLLVEPDNCLQELRFQALKDGKKMVVSTYGLRRGFVLLDPRRIGEEKFELASLLDGMEKPGLGRNVSWTQLQEEGIRLDLCVAGAVAVTLAGLRIDKGYGWLDLQWGMFMDRGMLGSATPVAVVVHSSQIVRDKPSMSELHIKPWDTPCNFIVSPDEVIETRKYAMPIDRILWDKVKPEQLATLPPLQELKGIQMMETIMRSSGLPPQPEVPQQKPSDKVPNADELMGIQMVEKIMKGYKP</sequence>
<dbReference type="InterPro" id="IPR002698">
    <property type="entry name" value="FTHF_cligase"/>
</dbReference>
<proteinExistence type="predicted"/>
<dbReference type="PANTHER" id="PTHR13017">
    <property type="entry name" value="5-FORMYLTETRAHYDROFOLATE CYCLO-LIGASE-RELATED"/>
    <property type="match status" value="1"/>
</dbReference>
<dbReference type="SUPFAM" id="SSF100950">
    <property type="entry name" value="NagB/RpiA/CoA transferase-like"/>
    <property type="match status" value="1"/>
</dbReference>
<feature type="region of interest" description="Disordered" evidence="1">
    <location>
        <begin position="263"/>
        <end position="285"/>
    </location>
</feature>
<evidence type="ECO:0000256" key="1">
    <source>
        <dbReference type="SAM" id="MobiDB-lite"/>
    </source>
</evidence>
<keyword evidence="3" id="KW-1185">Reference proteome</keyword>
<dbReference type="Proteomes" id="UP000193144">
    <property type="component" value="Unassembled WGS sequence"/>
</dbReference>
<gene>
    <name evidence="2" type="ORF">BCR34DRAFT_605227</name>
</gene>
<evidence type="ECO:0000313" key="3">
    <source>
        <dbReference type="Proteomes" id="UP000193144"/>
    </source>
</evidence>
<dbReference type="OrthoDB" id="433414at2759"/>
<dbReference type="PANTHER" id="PTHR13017:SF0">
    <property type="entry name" value="METHENYLTETRAHYDROFOLATE SYNTHASE DOMAIN-CONTAINING PROTEIN"/>
    <property type="match status" value="1"/>
</dbReference>
<evidence type="ECO:0008006" key="4">
    <source>
        <dbReference type="Google" id="ProtNLM"/>
    </source>
</evidence>
<dbReference type="GO" id="GO:0005737">
    <property type="term" value="C:cytoplasm"/>
    <property type="evidence" value="ECO:0007669"/>
    <property type="project" value="TreeGrafter"/>
</dbReference>
<evidence type="ECO:0000313" key="2">
    <source>
        <dbReference type="EMBL" id="ORY03490.1"/>
    </source>
</evidence>
<dbReference type="InterPro" id="IPR024185">
    <property type="entry name" value="FTHF_cligase-like_sf"/>
</dbReference>
<organism evidence="2 3">
    <name type="scientific">Clohesyomyces aquaticus</name>
    <dbReference type="NCBI Taxonomy" id="1231657"/>
    <lineage>
        <taxon>Eukaryota</taxon>
        <taxon>Fungi</taxon>
        <taxon>Dikarya</taxon>
        <taxon>Ascomycota</taxon>
        <taxon>Pezizomycotina</taxon>
        <taxon>Dothideomycetes</taxon>
        <taxon>Pleosporomycetidae</taxon>
        <taxon>Pleosporales</taxon>
        <taxon>Lindgomycetaceae</taxon>
        <taxon>Clohesyomyces</taxon>
    </lineage>
</organism>
<protein>
    <recommendedName>
        <fullName evidence="4">5-formyltetrahydrofolate cyclo-ligase</fullName>
    </recommendedName>
</protein>
<accession>A0A1Y1YZL8</accession>